<protein>
    <submittedName>
        <fullName evidence="9">Zinc protease</fullName>
    </submittedName>
</protein>
<dbReference type="PANTHER" id="PTHR43690">
    <property type="entry name" value="NARDILYSIN"/>
    <property type="match status" value="1"/>
</dbReference>
<dbReference type="PANTHER" id="PTHR43690:SF17">
    <property type="entry name" value="PROTEIN YHJJ"/>
    <property type="match status" value="1"/>
</dbReference>
<evidence type="ECO:0000256" key="5">
    <source>
        <dbReference type="ARBA" id="ARBA00023049"/>
    </source>
</evidence>
<dbReference type="EMBL" id="FUXC01000010">
    <property type="protein sequence ID" value="SJZ95320.1"/>
    <property type="molecule type" value="Genomic_DNA"/>
</dbReference>
<feature type="domain" description="Peptidase M16 N-terminal" evidence="7">
    <location>
        <begin position="44"/>
        <end position="165"/>
    </location>
</feature>
<keyword evidence="6" id="KW-0732">Signal</keyword>
<evidence type="ECO:0000313" key="10">
    <source>
        <dbReference type="Proteomes" id="UP000190395"/>
    </source>
</evidence>
<dbReference type="SUPFAM" id="SSF63411">
    <property type="entry name" value="LuxS/MPP-like metallohydrolase"/>
    <property type="match status" value="2"/>
</dbReference>
<dbReference type="STRING" id="225004.SAMN02745152_01745"/>
<dbReference type="InterPro" id="IPR050626">
    <property type="entry name" value="Peptidase_M16"/>
</dbReference>
<dbReference type="OrthoDB" id="9811314at2"/>
<evidence type="ECO:0000256" key="3">
    <source>
        <dbReference type="ARBA" id="ARBA00022801"/>
    </source>
</evidence>
<evidence type="ECO:0000256" key="2">
    <source>
        <dbReference type="ARBA" id="ARBA00022670"/>
    </source>
</evidence>
<organism evidence="9 10">
    <name type="scientific">Treponema berlinense</name>
    <dbReference type="NCBI Taxonomy" id="225004"/>
    <lineage>
        <taxon>Bacteria</taxon>
        <taxon>Pseudomonadati</taxon>
        <taxon>Spirochaetota</taxon>
        <taxon>Spirochaetia</taxon>
        <taxon>Spirochaetales</taxon>
        <taxon>Treponemataceae</taxon>
        <taxon>Treponema</taxon>
    </lineage>
</organism>
<dbReference type="RefSeq" id="WP_078931468.1">
    <property type="nucleotide sequence ID" value="NZ_FUXC01000010.1"/>
</dbReference>
<gene>
    <name evidence="9" type="ORF">SAMN02745152_01745</name>
</gene>
<keyword evidence="2 9" id="KW-0645">Protease</keyword>
<reference evidence="9 10" key="1">
    <citation type="submission" date="2017-02" db="EMBL/GenBank/DDBJ databases">
        <authorList>
            <person name="Peterson S.W."/>
        </authorList>
    </citation>
    <scope>NUCLEOTIDE SEQUENCE [LARGE SCALE GENOMIC DNA]</scope>
    <source>
        <strain evidence="9 10">ATCC BAA-909</strain>
    </source>
</reference>
<dbReference type="GeneID" id="303367974"/>
<keyword evidence="4" id="KW-0862">Zinc</keyword>
<evidence type="ECO:0000256" key="6">
    <source>
        <dbReference type="SAM" id="SignalP"/>
    </source>
</evidence>
<comment type="similarity">
    <text evidence="1">Belongs to the peptidase M16 family.</text>
</comment>
<dbReference type="Pfam" id="PF05193">
    <property type="entry name" value="Peptidase_M16_C"/>
    <property type="match status" value="1"/>
</dbReference>
<feature type="chain" id="PRO_5012752531" evidence="6">
    <location>
        <begin position="27"/>
        <end position="489"/>
    </location>
</feature>
<sequence>MTRKFFKFFLTTVFLCGAVFVLPAQKTSVPSLFKYKLENGLELFVMENDSAPLVYIEIAVKAGAVTQTPENAGLFHLYEHMMFKGNAKYANQKEAYAALNKMGVSEWNGTTSIDRVNYFFTVPSGLLKDGLEYWSYAIRTPLLDEKELENEKSVVLSEIEGGMSEPGRIFGAGVFKNLFFECPWKTDTSGDPKIIKNATAESLKKIQEEYYVPANTALFVGGDVKHEAVYSLVKEIYGDWQNGKNAQTGKKIETSSKTPFSATKKLVFADPQNSKGISRLVFYLRGPDAQSDENDTYAADVWSYLLSNPSGNFISKAIQNKELNIPDADYIGGSYSTMRASGIISFSAAFMNDEKISPQKRAQLILDYWNTQAVDDMLKSGTGYDEKDIKSVKGRLEDSRTYSMETASLFLRGFSSEWASSGADYALSYDENILKVENKDVRSFVEKYIKDKKGLAVLFVNPEYYRENKKEFEKDGWQELNAENARWWK</sequence>
<evidence type="ECO:0000313" key="9">
    <source>
        <dbReference type="EMBL" id="SJZ95320.1"/>
    </source>
</evidence>
<feature type="signal peptide" evidence="6">
    <location>
        <begin position="1"/>
        <end position="26"/>
    </location>
</feature>
<dbReference type="Gene3D" id="3.30.830.10">
    <property type="entry name" value="Metalloenzyme, LuxS/M16 peptidase-like"/>
    <property type="match status" value="2"/>
</dbReference>
<keyword evidence="5" id="KW-0482">Metalloprotease</keyword>
<dbReference type="InterPro" id="IPR007863">
    <property type="entry name" value="Peptidase_M16_C"/>
</dbReference>
<name>A0A1T4PUV6_9SPIR</name>
<dbReference type="Pfam" id="PF00675">
    <property type="entry name" value="Peptidase_M16"/>
    <property type="match status" value="1"/>
</dbReference>
<evidence type="ECO:0000259" key="8">
    <source>
        <dbReference type="Pfam" id="PF05193"/>
    </source>
</evidence>
<evidence type="ECO:0000259" key="7">
    <source>
        <dbReference type="Pfam" id="PF00675"/>
    </source>
</evidence>
<dbReference type="GO" id="GO:0046872">
    <property type="term" value="F:metal ion binding"/>
    <property type="evidence" value="ECO:0007669"/>
    <property type="project" value="InterPro"/>
</dbReference>
<dbReference type="GO" id="GO:0008237">
    <property type="term" value="F:metallopeptidase activity"/>
    <property type="evidence" value="ECO:0007669"/>
    <property type="project" value="UniProtKB-KW"/>
</dbReference>
<keyword evidence="10" id="KW-1185">Reference proteome</keyword>
<dbReference type="AlphaFoldDB" id="A0A1T4PUV6"/>
<dbReference type="Proteomes" id="UP000190395">
    <property type="component" value="Unassembled WGS sequence"/>
</dbReference>
<feature type="domain" description="Peptidase M16 C-terminal" evidence="8">
    <location>
        <begin position="198"/>
        <end position="370"/>
    </location>
</feature>
<dbReference type="InterPro" id="IPR011249">
    <property type="entry name" value="Metalloenz_LuxS/M16"/>
</dbReference>
<dbReference type="InterPro" id="IPR011765">
    <property type="entry name" value="Pept_M16_N"/>
</dbReference>
<keyword evidence="3" id="KW-0378">Hydrolase</keyword>
<evidence type="ECO:0000256" key="1">
    <source>
        <dbReference type="ARBA" id="ARBA00007261"/>
    </source>
</evidence>
<accession>A0A1T4PUV6</accession>
<dbReference type="GO" id="GO:0006508">
    <property type="term" value="P:proteolysis"/>
    <property type="evidence" value="ECO:0007669"/>
    <property type="project" value="UniProtKB-KW"/>
</dbReference>
<evidence type="ECO:0000256" key="4">
    <source>
        <dbReference type="ARBA" id="ARBA00022833"/>
    </source>
</evidence>
<proteinExistence type="inferred from homology"/>